<name>A0A1I6MAR0_9BACT</name>
<evidence type="ECO:0000313" key="1">
    <source>
        <dbReference type="EMBL" id="SFS12814.1"/>
    </source>
</evidence>
<keyword evidence="2" id="KW-1185">Reference proteome</keyword>
<sequence>MDTGDLGLASAFLCSVCLALSVATVPVLQGQETDTSALKPPARAPGIDPQSHVSAYGNILTGLNAGLTFSAVHDSSTGWYSVATPAVSYSFTPRYSADASMSIYPYRLTPNQSTTATASNRLLPTHGDLGDMLVEGHATFSPGPVRDIATIALTLPTGNHTDGLGTGRATFNVDNRIERYFGQTGLLVDVGGGDSAGLVNRLVTEDDSSLGPLAQFQVGFLTWLPRSISLQSVAYEQLPIGDQKTYTTLTRPGGPPRTVVSGRKVTEDNGFTTSLYMPLTSHLVLSGSYNRSLRLHLDTVSTGVTFVWKGFPVRHKDSLIDRAMREAEFGKPIPKPTD</sequence>
<protein>
    <recommendedName>
        <fullName evidence="3">MetA-pathway of phenol degradation</fullName>
    </recommendedName>
</protein>
<evidence type="ECO:0008006" key="3">
    <source>
        <dbReference type="Google" id="ProtNLM"/>
    </source>
</evidence>
<proteinExistence type="predicted"/>
<organism evidence="1 2">
    <name type="scientific">Granulicella pectinivorans</name>
    <dbReference type="NCBI Taxonomy" id="474950"/>
    <lineage>
        <taxon>Bacteria</taxon>
        <taxon>Pseudomonadati</taxon>
        <taxon>Acidobacteriota</taxon>
        <taxon>Terriglobia</taxon>
        <taxon>Terriglobales</taxon>
        <taxon>Acidobacteriaceae</taxon>
        <taxon>Granulicella</taxon>
    </lineage>
</organism>
<accession>A0A1I6MAR0</accession>
<reference evidence="1 2" key="1">
    <citation type="submission" date="2016-10" db="EMBL/GenBank/DDBJ databases">
        <authorList>
            <person name="de Groot N.N."/>
        </authorList>
    </citation>
    <scope>NUCLEOTIDE SEQUENCE [LARGE SCALE GENOMIC DNA]</scope>
    <source>
        <strain evidence="1 2">DSM 21001</strain>
    </source>
</reference>
<evidence type="ECO:0000313" key="2">
    <source>
        <dbReference type="Proteomes" id="UP000199024"/>
    </source>
</evidence>
<dbReference type="EMBL" id="FOZL01000001">
    <property type="protein sequence ID" value="SFS12814.1"/>
    <property type="molecule type" value="Genomic_DNA"/>
</dbReference>
<dbReference type="AlphaFoldDB" id="A0A1I6MAR0"/>
<dbReference type="Proteomes" id="UP000199024">
    <property type="component" value="Unassembled WGS sequence"/>
</dbReference>
<gene>
    <name evidence="1" type="ORF">SAMN05421771_2191</name>
</gene>